<evidence type="ECO:0000259" key="2">
    <source>
        <dbReference type="Pfam" id="PF12697"/>
    </source>
</evidence>
<name>A0A4V3D0G9_LABRH</name>
<dbReference type="SUPFAM" id="SSF53474">
    <property type="entry name" value="alpha/beta-Hydrolases"/>
    <property type="match status" value="1"/>
</dbReference>
<sequence>MNLATLEVDDVRLAVRSWGDPAAPPVVLVHGWGQSGRTWQRLAARLPGFHVIAPDLRGHGESDAPATGYADPAVWAAELAAVLEFAGRPAVLVGWSYGGLVITDYVRERGTAGLAGVCFAGALTEIGRDRPGGRTGAVMRAALPRVLSDDPATAIPALTEFVQGMGVTDGAEVQRMVGETLRVPPAVRYALFKRDSGSAEVLARMDVPVLVVHGTDDGVVDATSAEYTAGKIPGAKLRWFPKAGHVPFDERAEEFSGVLDEFARECHAMTG</sequence>
<dbReference type="InterPro" id="IPR050266">
    <property type="entry name" value="AB_hydrolase_sf"/>
</dbReference>
<dbReference type="GO" id="GO:0016787">
    <property type="term" value="F:hydrolase activity"/>
    <property type="evidence" value="ECO:0007669"/>
    <property type="project" value="UniProtKB-KW"/>
</dbReference>
<dbReference type="GO" id="GO:0016020">
    <property type="term" value="C:membrane"/>
    <property type="evidence" value="ECO:0007669"/>
    <property type="project" value="TreeGrafter"/>
</dbReference>
<dbReference type="Gene3D" id="3.40.50.1820">
    <property type="entry name" value="alpha/beta hydrolase"/>
    <property type="match status" value="1"/>
</dbReference>
<comment type="caution">
    <text evidence="3">The sequence shown here is derived from an EMBL/GenBank/DDBJ whole genome shotgun (WGS) entry which is preliminary data.</text>
</comment>
<reference evidence="3 4" key="1">
    <citation type="submission" date="2019-03" db="EMBL/GenBank/DDBJ databases">
        <title>Genomic Encyclopedia of Type Strains, Phase IV (KMG-IV): sequencing the most valuable type-strain genomes for metagenomic binning, comparative biology and taxonomic classification.</title>
        <authorList>
            <person name="Goeker M."/>
        </authorList>
    </citation>
    <scope>NUCLEOTIDE SEQUENCE [LARGE SCALE GENOMIC DNA]</scope>
    <source>
        <strain evidence="3 4">DSM 45361</strain>
    </source>
</reference>
<evidence type="ECO:0000313" key="4">
    <source>
        <dbReference type="Proteomes" id="UP000295444"/>
    </source>
</evidence>
<dbReference type="PANTHER" id="PTHR43798:SF31">
    <property type="entry name" value="AB HYDROLASE SUPERFAMILY PROTEIN YCLE"/>
    <property type="match status" value="1"/>
</dbReference>
<keyword evidence="1 3" id="KW-0378">Hydrolase</keyword>
<dbReference type="PRINTS" id="PR00111">
    <property type="entry name" value="ABHYDROLASE"/>
</dbReference>
<accession>A0A4V3D0G9</accession>
<dbReference type="Pfam" id="PF12697">
    <property type="entry name" value="Abhydrolase_6"/>
    <property type="match status" value="1"/>
</dbReference>
<dbReference type="RefSeq" id="WP_243753871.1">
    <property type="nucleotide sequence ID" value="NZ_SNXZ01000001.1"/>
</dbReference>
<dbReference type="Proteomes" id="UP000295444">
    <property type="component" value="Unassembled WGS sequence"/>
</dbReference>
<protein>
    <submittedName>
        <fullName evidence="3">Alpha-beta hydrolase superfamily lysophospholipase</fullName>
    </submittedName>
</protein>
<dbReference type="InterPro" id="IPR000073">
    <property type="entry name" value="AB_hydrolase_1"/>
</dbReference>
<organism evidence="3 4">
    <name type="scientific">Labedaea rhizosphaerae</name>
    <dbReference type="NCBI Taxonomy" id="598644"/>
    <lineage>
        <taxon>Bacteria</taxon>
        <taxon>Bacillati</taxon>
        <taxon>Actinomycetota</taxon>
        <taxon>Actinomycetes</taxon>
        <taxon>Pseudonocardiales</taxon>
        <taxon>Pseudonocardiaceae</taxon>
        <taxon>Labedaea</taxon>
    </lineage>
</organism>
<dbReference type="PANTHER" id="PTHR43798">
    <property type="entry name" value="MONOACYLGLYCEROL LIPASE"/>
    <property type="match status" value="1"/>
</dbReference>
<evidence type="ECO:0000256" key="1">
    <source>
        <dbReference type="ARBA" id="ARBA00022801"/>
    </source>
</evidence>
<dbReference type="InterPro" id="IPR029058">
    <property type="entry name" value="AB_hydrolase_fold"/>
</dbReference>
<dbReference type="AlphaFoldDB" id="A0A4V3D0G9"/>
<evidence type="ECO:0000313" key="3">
    <source>
        <dbReference type="EMBL" id="TDQ05575.1"/>
    </source>
</evidence>
<proteinExistence type="predicted"/>
<dbReference type="EMBL" id="SNXZ01000001">
    <property type="protein sequence ID" value="TDQ05575.1"/>
    <property type="molecule type" value="Genomic_DNA"/>
</dbReference>
<gene>
    <name evidence="3" type="ORF">EV186_1011549</name>
</gene>
<keyword evidence="4" id="KW-1185">Reference proteome</keyword>
<feature type="domain" description="AB hydrolase-1" evidence="2">
    <location>
        <begin position="26"/>
        <end position="255"/>
    </location>
</feature>